<feature type="transmembrane region" description="Helical" evidence="2">
    <location>
        <begin position="116"/>
        <end position="135"/>
    </location>
</feature>
<gene>
    <name evidence="3" type="ORF">RFI_33882</name>
</gene>
<protein>
    <submittedName>
        <fullName evidence="3">Uncharacterized protein</fullName>
    </submittedName>
</protein>
<keyword evidence="2" id="KW-1133">Transmembrane helix</keyword>
<dbReference type="AlphaFoldDB" id="X6LNL9"/>
<sequence>KKKKMTMVKRKKIKDKKKIDKKKIEKKKKIREKKNKKKRKNMEEHEVEAKKNVAPKKISFKSRSGACLDQMIDLLIDHLTTDATGKTKLLAFVLCYLFAIINMYMFIYLLAVNAKIVIYAKQWCLIYHMPTCILYKKYNIKCSDPNRKAGIRN</sequence>
<keyword evidence="2" id="KW-0472">Membrane</keyword>
<feature type="compositionally biased region" description="Basic and acidic residues" evidence="1">
    <location>
        <begin position="41"/>
        <end position="50"/>
    </location>
</feature>
<evidence type="ECO:0000256" key="2">
    <source>
        <dbReference type="SAM" id="Phobius"/>
    </source>
</evidence>
<organism evidence="3 4">
    <name type="scientific">Reticulomyxa filosa</name>
    <dbReference type="NCBI Taxonomy" id="46433"/>
    <lineage>
        <taxon>Eukaryota</taxon>
        <taxon>Sar</taxon>
        <taxon>Rhizaria</taxon>
        <taxon>Retaria</taxon>
        <taxon>Foraminifera</taxon>
        <taxon>Monothalamids</taxon>
        <taxon>Reticulomyxidae</taxon>
        <taxon>Reticulomyxa</taxon>
    </lineage>
</organism>
<evidence type="ECO:0000313" key="3">
    <source>
        <dbReference type="EMBL" id="ETO03523.1"/>
    </source>
</evidence>
<evidence type="ECO:0000313" key="4">
    <source>
        <dbReference type="Proteomes" id="UP000023152"/>
    </source>
</evidence>
<comment type="caution">
    <text evidence="3">The sequence shown here is derived from an EMBL/GenBank/DDBJ whole genome shotgun (WGS) entry which is preliminary data.</text>
</comment>
<feature type="compositionally biased region" description="Basic residues" evidence="1">
    <location>
        <begin position="1"/>
        <end position="40"/>
    </location>
</feature>
<keyword evidence="4" id="KW-1185">Reference proteome</keyword>
<feature type="transmembrane region" description="Helical" evidence="2">
    <location>
        <begin position="89"/>
        <end position="110"/>
    </location>
</feature>
<evidence type="ECO:0000256" key="1">
    <source>
        <dbReference type="SAM" id="MobiDB-lite"/>
    </source>
</evidence>
<feature type="non-terminal residue" evidence="3">
    <location>
        <position position="1"/>
    </location>
</feature>
<reference evidence="3 4" key="1">
    <citation type="journal article" date="2013" name="Curr. Biol.">
        <title>The Genome of the Foraminiferan Reticulomyxa filosa.</title>
        <authorList>
            <person name="Glockner G."/>
            <person name="Hulsmann N."/>
            <person name="Schleicher M."/>
            <person name="Noegel A.A."/>
            <person name="Eichinger L."/>
            <person name="Gallinger C."/>
            <person name="Pawlowski J."/>
            <person name="Sierra R."/>
            <person name="Euteneuer U."/>
            <person name="Pillet L."/>
            <person name="Moustafa A."/>
            <person name="Platzer M."/>
            <person name="Groth M."/>
            <person name="Szafranski K."/>
            <person name="Schliwa M."/>
        </authorList>
    </citation>
    <scope>NUCLEOTIDE SEQUENCE [LARGE SCALE GENOMIC DNA]</scope>
</reference>
<keyword evidence="2" id="KW-0812">Transmembrane</keyword>
<dbReference type="Proteomes" id="UP000023152">
    <property type="component" value="Unassembled WGS sequence"/>
</dbReference>
<accession>X6LNL9</accession>
<dbReference type="EMBL" id="ASPP01033071">
    <property type="protein sequence ID" value="ETO03523.1"/>
    <property type="molecule type" value="Genomic_DNA"/>
</dbReference>
<proteinExistence type="predicted"/>
<feature type="region of interest" description="Disordered" evidence="1">
    <location>
        <begin position="1"/>
        <end position="50"/>
    </location>
</feature>
<name>X6LNL9_RETFI</name>